<accession>A0ABZ0HNU5</accession>
<evidence type="ECO:0000313" key="2">
    <source>
        <dbReference type="Proteomes" id="UP001626536"/>
    </source>
</evidence>
<sequence length="84" mass="9079">MTKLKLGPLADDKPVKLTVELPATVHRDLVAYAEVLGRTSGLPAPDPAKLVVPMVERFMATDRAFAKSRRGVAHPRAESSERSG</sequence>
<dbReference type="InterPro" id="IPR018733">
    <property type="entry name" value="DUF2274"/>
</dbReference>
<proteinExistence type="predicted"/>
<dbReference type="Pfam" id="PF10038">
    <property type="entry name" value="DUF2274"/>
    <property type="match status" value="1"/>
</dbReference>
<gene>
    <name evidence="1" type="ORF">RZS28_11375</name>
</gene>
<name>A0ABZ0HNU5_9HYPH</name>
<organism evidence="1 2">
    <name type="scientific">Methylocapsa polymorpha</name>
    <dbReference type="NCBI Taxonomy" id="3080828"/>
    <lineage>
        <taxon>Bacteria</taxon>
        <taxon>Pseudomonadati</taxon>
        <taxon>Pseudomonadota</taxon>
        <taxon>Alphaproteobacteria</taxon>
        <taxon>Hyphomicrobiales</taxon>
        <taxon>Beijerinckiaceae</taxon>
        <taxon>Methylocapsa</taxon>
    </lineage>
</organism>
<dbReference type="RefSeq" id="WP_407337866.1">
    <property type="nucleotide sequence ID" value="NZ_CP136862.1"/>
</dbReference>
<dbReference type="Proteomes" id="UP001626536">
    <property type="component" value="Chromosome"/>
</dbReference>
<dbReference type="EMBL" id="CP136862">
    <property type="protein sequence ID" value="WOJ88430.1"/>
    <property type="molecule type" value="Genomic_DNA"/>
</dbReference>
<evidence type="ECO:0000313" key="1">
    <source>
        <dbReference type="EMBL" id="WOJ88430.1"/>
    </source>
</evidence>
<keyword evidence="2" id="KW-1185">Reference proteome</keyword>
<reference evidence="1 2" key="1">
    <citation type="submission" date="2023-10" db="EMBL/GenBank/DDBJ databases">
        <title>Novel methanotroph of the genus Methylocapsa from a subarctic wetland.</title>
        <authorList>
            <person name="Belova S.E."/>
            <person name="Oshkin I.Y."/>
            <person name="Miroshnikov K."/>
            <person name="Dedysh S.N."/>
        </authorList>
    </citation>
    <scope>NUCLEOTIDE SEQUENCE [LARGE SCALE GENOMIC DNA]</scope>
    <source>
        <strain evidence="1 2">RX1</strain>
    </source>
</reference>
<protein>
    <submittedName>
        <fullName evidence="1">DUF2274 domain-containing protein</fullName>
    </submittedName>
</protein>